<dbReference type="PROSITE" id="PS50063">
    <property type="entry name" value="BH4_2"/>
    <property type="match status" value="1"/>
</dbReference>
<comment type="similarity">
    <text evidence="2">Belongs to the Bcl-2 family.</text>
</comment>
<organism evidence="8 9">
    <name type="scientific">Sinanodonta woodiana</name>
    <name type="common">Chinese pond mussel</name>
    <name type="synonym">Anodonta woodiana</name>
    <dbReference type="NCBI Taxonomy" id="1069815"/>
    <lineage>
        <taxon>Eukaryota</taxon>
        <taxon>Metazoa</taxon>
        <taxon>Spiralia</taxon>
        <taxon>Lophotrochozoa</taxon>
        <taxon>Mollusca</taxon>
        <taxon>Bivalvia</taxon>
        <taxon>Autobranchia</taxon>
        <taxon>Heteroconchia</taxon>
        <taxon>Palaeoheterodonta</taxon>
        <taxon>Unionida</taxon>
        <taxon>Unionoidea</taxon>
        <taxon>Unionidae</taxon>
        <taxon>Unioninae</taxon>
        <taxon>Sinanodonta</taxon>
    </lineage>
</organism>
<dbReference type="PANTHER" id="PTHR11256:SF50">
    <property type="entry name" value="APOPTOSIS REGULATOR CED-9"/>
    <property type="match status" value="1"/>
</dbReference>
<dbReference type="InterPro" id="IPR036834">
    <property type="entry name" value="Bcl-2-like_sf"/>
</dbReference>
<dbReference type="CDD" id="cd06845">
    <property type="entry name" value="Bcl-2_like"/>
    <property type="match status" value="1"/>
</dbReference>
<evidence type="ECO:0000256" key="4">
    <source>
        <dbReference type="ARBA" id="ARBA00023136"/>
    </source>
</evidence>
<name>A0ABD3T3S7_SINWO</name>
<evidence type="ECO:0000256" key="5">
    <source>
        <dbReference type="PROSITE-ProRule" id="PRU00025"/>
    </source>
</evidence>
<keyword evidence="6" id="KW-0812">Transmembrane</keyword>
<dbReference type="PRINTS" id="PR01862">
    <property type="entry name" value="BCL2FAMILY"/>
</dbReference>
<dbReference type="GO" id="GO:0016020">
    <property type="term" value="C:membrane"/>
    <property type="evidence" value="ECO:0007669"/>
    <property type="project" value="UniProtKB-SubCell"/>
</dbReference>
<dbReference type="GO" id="GO:0006915">
    <property type="term" value="P:apoptotic process"/>
    <property type="evidence" value="ECO:0007669"/>
    <property type="project" value="UniProtKB-UniRule"/>
</dbReference>
<dbReference type="Proteomes" id="UP001634394">
    <property type="component" value="Unassembled WGS sequence"/>
</dbReference>
<feature type="transmembrane region" description="Helical" evidence="6">
    <location>
        <begin position="171"/>
        <end position="190"/>
    </location>
</feature>
<evidence type="ECO:0000259" key="7">
    <source>
        <dbReference type="PROSITE" id="PS50063"/>
    </source>
</evidence>
<dbReference type="InterPro" id="IPR002475">
    <property type="entry name" value="Bcl2-like"/>
</dbReference>
<reference evidence="8 9" key="1">
    <citation type="submission" date="2024-11" db="EMBL/GenBank/DDBJ databases">
        <title>Chromosome-level genome assembly of the freshwater bivalve Anodonta woodiana.</title>
        <authorList>
            <person name="Chen X."/>
        </authorList>
    </citation>
    <scope>NUCLEOTIDE SEQUENCE [LARGE SCALE GENOMIC DNA]</scope>
    <source>
        <strain evidence="8">MN2024</strain>
        <tissue evidence="8">Gills</tissue>
    </source>
</reference>
<dbReference type="AlphaFoldDB" id="A0ABD3T3S7"/>
<keyword evidence="6" id="KW-1133">Transmembrane helix</keyword>
<accession>A0ABD3T3S7</accession>
<keyword evidence="9" id="KW-1185">Reference proteome</keyword>
<dbReference type="SUPFAM" id="SSF56854">
    <property type="entry name" value="Bcl-2 inhibitors of programmed cell death"/>
    <property type="match status" value="1"/>
</dbReference>
<proteinExistence type="inferred from homology"/>
<evidence type="ECO:0000256" key="1">
    <source>
        <dbReference type="ARBA" id="ARBA00004370"/>
    </source>
</evidence>
<dbReference type="InterPro" id="IPR046371">
    <property type="entry name" value="Bcl-2_BH1-3"/>
</dbReference>
<dbReference type="PROSITE" id="PS50062">
    <property type="entry name" value="BCL2_FAMILY"/>
    <property type="match status" value="1"/>
</dbReference>
<evidence type="ECO:0000313" key="8">
    <source>
        <dbReference type="EMBL" id="KAL3831507.1"/>
    </source>
</evidence>
<keyword evidence="4 6" id="KW-0472">Membrane</keyword>
<sequence>MGCKSKAAGEAEGDFTLNMNCIVSDYINYRLKKAGFNWSTSPQCTLPDNEVLVTVRRICDEFEERVSKQFPDLCSSYAKIDVNADSVNKIYEETIGNELNWGRVVGILTFSGIMARQCMVSGQANKVDYLVDWTCNFISKKVEPWTREHNGWKGFVDFFSRPTKDTEQKTGWKLLTLGAIGVAALGAIFVQRT</sequence>
<evidence type="ECO:0000256" key="6">
    <source>
        <dbReference type="SAM" id="Phobius"/>
    </source>
</evidence>
<dbReference type="InterPro" id="IPR026298">
    <property type="entry name" value="Bcl-2_fam"/>
</dbReference>
<gene>
    <name evidence="8" type="ORF">ACJMK2_023248</name>
</gene>
<dbReference type="PANTHER" id="PTHR11256">
    <property type="entry name" value="BCL-2 RELATED"/>
    <property type="match status" value="1"/>
</dbReference>
<feature type="short sequence motif" description="BH4" evidence="5">
    <location>
        <begin position="19"/>
        <end position="38"/>
    </location>
</feature>
<dbReference type="SMART" id="SM00337">
    <property type="entry name" value="BCL"/>
    <property type="match status" value="1"/>
</dbReference>
<feature type="domain" description="Apoptosis regulator Bcl-2 family BH4" evidence="7">
    <location>
        <begin position="19"/>
        <end position="38"/>
    </location>
</feature>
<protein>
    <recommendedName>
        <fullName evidence="7">Apoptosis regulator Bcl-2 family BH4 domain-containing protein</fullName>
    </recommendedName>
</protein>
<keyword evidence="3 5" id="KW-0053">Apoptosis</keyword>
<dbReference type="Pfam" id="PF00452">
    <property type="entry name" value="Bcl-2"/>
    <property type="match status" value="1"/>
</dbReference>
<dbReference type="EMBL" id="JBJQND010000019">
    <property type="protein sequence ID" value="KAL3831507.1"/>
    <property type="molecule type" value="Genomic_DNA"/>
</dbReference>
<evidence type="ECO:0000313" key="9">
    <source>
        <dbReference type="Proteomes" id="UP001634394"/>
    </source>
</evidence>
<comment type="caution">
    <text evidence="8">The sequence shown here is derived from an EMBL/GenBank/DDBJ whole genome shotgun (WGS) entry which is preliminary data.</text>
</comment>
<evidence type="ECO:0000256" key="3">
    <source>
        <dbReference type="ARBA" id="ARBA00022703"/>
    </source>
</evidence>
<evidence type="ECO:0000256" key="2">
    <source>
        <dbReference type="ARBA" id="ARBA00009458"/>
    </source>
</evidence>
<dbReference type="Gene3D" id="1.10.437.10">
    <property type="entry name" value="Blc2-like"/>
    <property type="match status" value="1"/>
</dbReference>
<comment type="subcellular location">
    <subcellularLocation>
        <location evidence="1">Membrane</location>
    </subcellularLocation>
</comment>
<dbReference type="InterPro" id="IPR003093">
    <property type="entry name" value="Bcl2_BH4"/>
</dbReference>